<protein>
    <submittedName>
        <fullName evidence="6">FAD-binding oxidoreductase</fullName>
    </submittedName>
</protein>
<dbReference type="Pfam" id="PF02913">
    <property type="entry name" value="FAD-oxidase_C"/>
    <property type="match status" value="1"/>
</dbReference>
<dbReference type="PANTHER" id="PTHR11748">
    <property type="entry name" value="D-LACTATE DEHYDROGENASE"/>
    <property type="match status" value="1"/>
</dbReference>
<dbReference type="InterPro" id="IPR036318">
    <property type="entry name" value="FAD-bd_PCMH-like_sf"/>
</dbReference>
<comment type="caution">
    <text evidence="6">The sequence shown here is derived from an EMBL/GenBank/DDBJ whole genome shotgun (WGS) entry which is preliminary data.</text>
</comment>
<dbReference type="EMBL" id="DSPX01000019">
    <property type="protein sequence ID" value="HGF99528.1"/>
    <property type="molecule type" value="Genomic_DNA"/>
</dbReference>
<proteinExistence type="predicted"/>
<dbReference type="GO" id="GO:0071949">
    <property type="term" value="F:FAD binding"/>
    <property type="evidence" value="ECO:0007669"/>
    <property type="project" value="InterPro"/>
</dbReference>
<evidence type="ECO:0000256" key="3">
    <source>
        <dbReference type="ARBA" id="ARBA00022827"/>
    </source>
</evidence>
<dbReference type="InterPro" id="IPR016166">
    <property type="entry name" value="FAD-bd_PCMH"/>
</dbReference>
<comment type="cofactor">
    <cofactor evidence="1">
        <name>FAD</name>
        <dbReference type="ChEBI" id="CHEBI:57692"/>
    </cofactor>
</comment>
<feature type="domain" description="FAD-binding PCMH-type" evidence="5">
    <location>
        <begin position="35"/>
        <end position="214"/>
    </location>
</feature>
<dbReference type="InterPro" id="IPR004113">
    <property type="entry name" value="FAD-bd_oxidored_4_C"/>
</dbReference>
<reference evidence="6" key="1">
    <citation type="journal article" date="2020" name="mSystems">
        <title>Genome- and Community-Level Interaction Insights into Carbon Utilization and Element Cycling Functions of Hydrothermarchaeota in Hydrothermal Sediment.</title>
        <authorList>
            <person name="Zhou Z."/>
            <person name="Liu Y."/>
            <person name="Xu W."/>
            <person name="Pan J."/>
            <person name="Luo Z.H."/>
            <person name="Li M."/>
        </authorList>
    </citation>
    <scope>NUCLEOTIDE SEQUENCE [LARGE SCALE GENOMIC DNA]</scope>
    <source>
        <strain evidence="6">SpSt-374</strain>
    </source>
</reference>
<dbReference type="PROSITE" id="PS51387">
    <property type="entry name" value="FAD_PCMH"/>
    <property type="match status" value="1"/>
</dbReference>
<dbReference type="PANTHER" id="PTHR11748:SF103">
    <property type="entry name" value="GLYCOLATE OXIDASE SUBUNIT GLCE"/>
    <property type="match status" value="1"/>
</dbReference>
<evidence type="ECO:0000256" key="2">
    <source>
        <dbReference type="ARBA" id="ARBA00022630"/>
    </source>
</evidence>
<accession>A0A7C3ZTH9</accession>
<dbReference type="InterPro" id="IPR006094">
    <property type="entry name" value="Oxid_FAD_bind_N"/>
</dbReference>
<organism evidence="6">
    <name type="scientific">Planktothricoides sp. SpSt-374</name>
    <dbReference type="NCBI Taxonomy" id="2282167"/>
    <lineage>
        <taxon>Bacteria</taxon>
        <taxon>Bacillati</taxon>
        <taxon>Cyanobacteriota</taxon>
        <taxon>Cyanophyceae</taxon>
        <taxon>Oscillatoriophycideae</taxon>
        <taxon>Oscillatoriales</taxon>
        <taxon>Oscillatoriaceae</taxon>
        <taxon>Planktothricoides</taxon>
    </lineage>
</organism>
<sequence length="442" mass="47159">MNAIAQHLTTKIGSESVTTWENLPPNALWRQNWQSPIVPDAIAIPSTQEQLAEIMAQASENRWAVLPCGNGSKLHWGGIVSGANLLISTHRLNRLVEHAAGDLTATVEAGMTYSQLQTILAEKGQFLALDPTHPPTATLGGIVATGDTGSLRQRYGGVRDQVLGLSFVRADGQIAKAGGRVVKNVAGYDMMKLFTGSYGTLGIITQITFRLYPLPAASQTVMLSGGPDAIATATANLLSSSLTPVAADILSPALVGKLQSAKGMGLLVRFQSIPESVAEQSRAVVEIGNQLGLQSNNYSDDAEVNLWQQLTELMRDEAKSGEITCKIGVRSAEAVTALVKFHSLASTAEEFSLYLGTIHAGSGLGWLRFAGETGSVLALIDSIRRECQSVGGFLTVLSAPVEVKRQTDVWGYTGNALDLMQTIKKQFDPAYILSPRRFINGI</sequence>
<dbReference type="SUPFAM" id="SSF55103">
    <property type="entry name" value="FAD-linked oxidases, C-terminal domain"/>
    <property type="match status" value="1"/>
</dbReference>
<dbReference type="Pfam" id="PF01565">
    <property type="entry name" value="FAD_binding_4"/>
    <property type="match status" value="1"/>
</dbReference>
<dbReference type="InterPro" id="IPR016169">
    <property type="entry name" value="FAD-bd_PCMH_sub2"/>
</dbReference>
<dbReference type="SUPFAM" id="SSF56176">
    <property type="entry name" value="FAD-binding/transporter-associated domain-like"/>
    <property type="match status" value="1"/>
</dbReference>
<evidence type="ECO:0000256" key="1">
    <source>
        <dbReference type="ARBA" id="ARBA00001974"/>
    </source>
</evidence>
<gene>
    <name evidence="6" type="ORF">ENR15_02355</name>
</gene>
<name>A0A7C3ZTH9_9CYAN</name>
<evidence type="ECO:0000313" key="6">
    <source>
        <dbReference type="EMBL" id="HGF99528.1"/>
    </source>
</evidence>
<evidence type="ECO:0000259" key="5">
    <source>
        <dbReference type="PROSITE" id="PS51387"/>
    </source>
</evidence>
<keyword evidence="2" id="KW-0285">Flavoprotein</keyword>
<dbReference type="InterPro" id="IPR016164">
    <property type="entry name" value="FAD-linked_Oxase-like_C"/>
</dbReference>
<dbReference type="Gene3D" id="3.30.465.10">
    <property type="match status" value="1"/>
</dbReference>
<keyword evidence="3" id="KW-0274">FAD</keyword>
<dbReference type="GO" id="GO:0016491">
    <property type="term" value="F:oxidoreductase activity"/>
    <property type="evidence" value="ECO:0007669"/>
    <property type="project" value="UniProtKB-KW"/>
</dbReference>
<dbReference type="AlphaFoldDB" id="A0A7C3ZTH9"/>
<keyword evidence="4" id="KW-0560">Oxidoreductase</keyword>
<evidence type="ECO:0000256" key="4">
    <source>
        <dbReference type="ARBA" id="ARBA00023002"/>
    </source>
</evidence>